<dbReference type="InterPro" id="IPR036864">
    <property type="entry name" value="Zn2-C6_fun-type_DNA-bd_sf"/>
</dbReference>
<feature type="region of interest" description="Disordered" evidence="7">
    <location>
        <begin position="1"/>
        <end position="20"/>
    </location>
</feature>
<protein>
    <recommendedName>
        <fullName evidence="8">Zn(2)-C6 fungal-type domain-containing protein</fullName>
    </recommendedName>
</protein>
<dbReference type="CDD" id="cd00067">
    <property type="entry name" value="GAL4"/>
    <property type="match status" value="1"/>
</dbReference>
<name>A0A5N7BID9_9EURO</name>
<dbReference type="InterPro" id="IPR001138">
    <property type="entry name" value="Zn2Cys6_DnaBD"/>
</dbReference>
<sequence length="607" mass="69115">MTASPSLTNVSNTRTRRVRKPLSCTPCRDSKLRCDRQQPCSRCKRRKLVDSCMYSDTFSSTASASTRTVNVPAETHQATPIEPASNYLSPQGEAESITRAATESHVRWDAVFERPINPLSQSDQTEAEPTWGDINYNFPFPCGPQLSKSDVLATLPPKECCDYLISQYFLRLSPLFHVLHGPTFQRQYNNFLGQPLTADLSWLALLFTILSTILNTMEDDDPILTQIWSHELRFQSLSTVAAQFRKSAMICLSQDQFLIRHNLNTLETLLILIYGISHSNGVEQTWVLLGMALNIGIALRCNIRAKPSSMGWIEFERRRRCWAGILLLHTYQAILFRDVDVSSLLEAEGMMPADVNDSDIQDNMIRQPSSQPTQMSVIMFKLRLFKLSSRICHRLSSDTKFDELVLVSFDTEIAQEQAKWDSKFLIDGKPSVLDTSSYAHWCILQQYAHQLYLLIHRPFCRGDSSRPESQMKCITSGAALLEIHRQFFETPRLRQYHWYVYGMTSFCALHGAVALASCLLMQPATFDSDAYRSAFDAAVLRVENLRARSPICVKAYPILQHLQIMLSPEKFQWSNASGAQTSNVFDEWIDTVPWLSGNILDWVNRFS</sequence>
<keyword evidence="6" id="KW-0539">Nucleus</keyword>
<dbReference type="PANTHER" id="PTHR31001:SF40">
    <property type="entry name" value="ZN(II)2CYS6 TRANSCRIPTION FACTOR (EUROFUNG)"/>
    <property type="match status" value="1"/>
</dbReference>
<evidence type="ECO:0000256" key="1">
    <source>
        <dbReference type="ARBA" id="ARBA00004123"/>
    </source>
</evidence>
<evidence type="ECO:0000313" key="10">
    <source>
        <dbReference type="Proteomes" id="UP000326198"/>
    </source>
</evidence>
<dbReference type="GO" id="GO:0000981">
    <property type="term" value="F:DNA-binding transcription factor activity, RNA polymerase II-specific"/>
    <property type="evidence" value="ECO:0007669"/>
    <property type="project" value="InterPro"/>
</dbReference>
<dbReference type="Proteomes" id="UP000326198">
    <property type="component" value="Unassembled WGS sequence"/>
</dbReference>
<dbReference type="EMBL" id="ML736170">
    <property type="protein sequence ID" value="KAE8381468.1"/>
    <property type="molecule type" value="Genomic_DNA"/>
</dbReference>
<evidence type="ECO:0000256" key="5">
    <source>
        <dbReference type="ARBA" id="ARBA00023163"/>
    </source>
</evidence>
<keyword evidence="3" id="KW-0805">Transcription regulation</keyword>
<dbReference type="CDD" id="cd12148">
    <property type="entry name" value="fungal_TF_MHR"/>
    <property type="match status" value="1"/>
</dbReference>
<dbReference type="Gene3D" id="4.10.240.10">
    <property type="entry name" value="Zn(2)-C6 fungal-type DNA-binding domain"/>
    <property type="match status" value="1"/>
</dbReference>
<proteinExistence type="predicted"/>
<dbReference type="SMART" id="SM00066">
    <property type="entry name" value="GAL4"/>
    <property type="match status" value="1"/>
</dbReference>
<evidence type="ECO:0000259" key="8">
    <source>
        <dbReference type="PROSITE" id="PS50048"/>
    </source>
</evidence>
<evidence type="ECO:0000256" key="7">
    <source>
        <dbReference type="SAM" id="MobiDB-lite"/>
    </source>
</evidence>
<keyword evidence="10" id="KW-1185">Reference proteome</keyword>
<dbReference type="PROSITE" id="PS50048">
    <property type="entry name" value="ZN2_CY6_FUNGAL_2"/>
    <property type="match status" value="1"/>
</dbReference>
<evidence type="ECO:0000313" key="9">
    <source>
        <dbReference type="EMBL" id="KAE8381468.1"/>
    </source>
</evidence>
<dbReference type="GO" id="GO:0003677">
    <property type="term" value="F:DNA binding"/>
    <property type="evidence" value="ECO:0007669"/>
    <property type="project" value="UniProtKB-KW"/>
</dbReference>
<evidence type="ECO:0000256" key="2">
    <source>
        <dbReference type="ARBA" id="ARBA00022723"/>
    </source>
</evidence>
<evidence type="ECO:0000256" key="3">
    <source>
        <dbReference type="ARBA" id="ARBA00023015"/>
    </source>
</evidence>
<dbReference type="OrthoDB" id="2406834at2759"/>
<dbReference type="AlphaFoldDB" id="A0A5N7BID9"/>
<keyword evidence="5" id="KW-0804">Transcription</keyword>
<organism evidence="9 10">
    <name type="scientific">Aspergillus bertholletiae</name>
    <dbReference type="NCBI Taxonomy" id="1226010"/>
    <lineage>
        <taxon>Eukaryota</taxon>
        <taxon>Fungi</taxon>
        <taxon>Dikarya</taxon>
        <taxon>Ascomycota</taxon>
        <taxon>Pezizomycotina</taxon>
        <taxon>Eurotiomycetes</taxon>
        <taxon>Eurotiomycetidae</taxon>
        <taxon>Eurotiales</taxon>
        <taxon>Aspergillaceae</taxon>
        <taxon>Aspergillus</taxon>
        <taxon>Aspergillus subgen. Circumdati</taxon>
    </lineage>
</organism>
<dbReference type="SUPFAM" id="SSF57701">
    <property type="entry name" value="Zn2/Cys6 DNA-binding domain"/>
    <property type="match status" value="1"/>
</dbReference>
<keyword evidence="4" id="KW-0238">DNA-binding</keyword>
<dbReference type="Pfam" id="PF04082">
    <property type="entry name" value="Fungal_trans"/>
    <property type="match status" value="1"/>
</dbReference>
<dbReference type="Pfam" id="PF00172">
    <property type="entry name" value="Zn_clus"/>
    <property type="match status" value="1"/>
</dbReference>
<feature type="domain" description="Zn(2)-C6 fungal-type" evidence="8">
    <location>
        <begin position="23"/>
        <end position="54"/>
    </location>
</feature>
<dbReference type="GO" id="GO:0008270">
    <property type="term" value="F:zinc ion binding"/>
    <property type="evidence" value="ECO:0007669"/>
    <property type="project" value="InterPro"/>
</dbReference>
<dbReference type="GO" id="GO:0009893">
    <property type="term" value="P:positive regulation of metabolic process"/>
    <property type="evidence" value="ECO:0007669"/>
    <property type="project" value="UniProtKB-ARBA"/>
</dbReference>
<reference evidence="9 10" key="1">
    <citation type="submission" date="2019-04" db="EMBL/GenBank/DDBJ databases">
        <title>Friends and foes A comparative genomics studyof 23 Aspergillus species from section Flavi.</title>
        <authorList>
            <consortium name="DOE Joint Genome Institute"/>
            <person name="Kjaerbolling I."/>
            <person name="Vesth T."/>
            <person name="Frisvad J.C."/>
            <person name="Nybo J.L."/>
            <person name="Theobald S."/>
            <person name="Kildgaard S."/>
            <person name="Isbrandt T."/>
            <person name="Kuo A."/>
            <person name="Sato A."/>
            <person name="Lyhne E.K."/>
            <person name="Kogle M.E."/>
            <person name="Wiebenga A."/>
            <person name="Kun R.S."/>
            <person name="Lubbers R.J."/>
            <person name="Makela M.R."/>
            <person name="Barry K."/>
            <person name="Chovatia M."/>
            <person name="Clum A."/>
            <person name="Daum C."/>
            <person name="Haridas S."/>
            <person name="He G."/>
            <person name="LaButti K."/>
            <person name="Lipzen A."/>
            <person name="Mondo S."/>
            <person name="Riley R."/>
            <person name="Salamov A."/>
            <person name="Simmons B.A."/>
            <person name="Magnuson J.K."/>
            <person name="Henrissat B."/>
            <person name="Mortensen U.H."/>
            <person name="Larsen T.O."/>
            <person name="Devries R.P."/>
            <person name="Grigoriev I.V."/>
            <person name="Machida M."/>
            <person name="Baker S.E."/>
            <person name="Andersen M.R."/>
        </authorList>
    </citation>
    <scope>NUCLEOTIDE SEQUENCE [LARGE SCALE GENOMIC DNA]</scope>
    <source>
        <strain evidence="9 10">IBT 29228</strain>
    </source>
</reference>
<gene>
    <name evidence="9" type="ORF">BDV26DRAFT_301365</name>
</gene>
<dbReference type="InterPro" id="IPR050613">
    <property type="entry name" value="Sec_Metabolite_Reg"/>
</dbReference>
<dbReference type="PANTHER" id="PTHR31001">
    <property type="entry name" value="UNCHARACTERIZED TRANSCRIPTIONAL REGULATORY PROTEIN"/>
    <property type="match status" value="1"/>
</dbReference>
<dbReference type="PROSITE" id="PS00463">
    <property type="entry name" value="ZN2_CY6_FUNGAL_1"/>
    <property type="match status" value="1"/>
</dbReference>
<comment type="subcellular location">
    <subcellularLocation>
        <location evidence="1">Nucleus</location>
    </subcellularLocation>
</comment>
<dbReference type="GO" id="GO:0005634">
    <property type="term" value="C:nucleus"/>
    <property type="evidence" value="ECO:0007669"/>
    <property type="project" value="UniProtKB-SubCell"/>
</dbReference>
<dbReference type="InterPro" id="IPR007219">
    <property type="entry name" value="XnlR_reg_dom"/>
</dbReference>
<keyword evidence="2" id="KW-0479">Metal-binding</keyword>
<evidence type="ECO:0000256" key="6">
    <source>
        <dbReference type="ARBA" id="ARBA00023242"/>
    </source>
</evidence>
<dbReference type="GO" id="GO:0006351">
    <property type="term" value="P:DNA-templated transcription"/>
    <property type="evidence" value="ECO:0007669"/>
    <property type="project" value="InterPro"/>
</dbReference>
<evidence type="ECO:0000256" key="4">
    <source>
        <dbReference type="ARBA" id="ARBA00023125"/>
    </source>
</evidence>
<accession>A0A5N7BID9</accession>